<keyword evidence="3" id="KW-1185">Reference proteome</keyword>
<accession>A0ABY4JE19</accession>
<feature type="domain" description="NAD(P)-binding" evidence="1">
    <location>
        <begin position="8"/>
        <end position="120"/>
    </location>
</feature>
<dbReference type="Proteomes" id="UP000829647">
    <property type="component" value="Chromosome"/>
</dbReference>
<evidence type="ECO:0000259" key="1">
    <source>
        <dbReference type="Pfam" id="PF13460"/>
    </source>
</evidence>
<evidence type="ECO:0000313" key="2">
    <source>
        <dbReference type="EMBL" id="UPL51066.1"/>
    </source>
</evidence>
<dbReference type="Pfam" id="PF13460">
    <property type="entry name" value="NAD_binding_10"/>
    <property type="match status" value="1"/>
</dbReference>
<protein>
    <submittedName>
        <fullName evidence="2">NAD(P)H-binding protein</fullName>
    </submittedName>
</protein>
<name>A0ABY4JE19_9BACT</name>
<gene>
    <name evidence="2" type="ORF">MWH26_09190</name>
</gene>
<dbReference type="PANTHER" id="PTHR14097:SF7">
    <property type="entry name" value="OXIDOREDUCTASE HTATIP2"/>
    <property type="match status" value="1"/>
</dbReference>
<dbReference type="EMBL" id="CP095848">
    <property type="protein sequence ID" value="UPL51066.1"/>
    <property type="molecule type" value="Genomic_DNA"/>
</dbReference>
<dbReference type="InterPro" id="IPR016040">
    <property type="entry name" value="NAD(P)-bd_dom"/>
</dbReference>
<evidence type="ECO:0000313" key="3">
    <source>
        <dbReference type="Proteomes" id="UP000829647"/>
    </source>
</evidence>
<dbReference type="InterPro" id="IPR036291">
    <property type="entry name" value="NAD(P)-bd_dom_sf"/>
</dbReference>
<dbReference type="RefSeq" id="WP_247976974.1">
    <property type="nucleotide sequence ID" value="NZ_CP095848.1"/>
</dbReference>
<organism evidence="2 3">
    <name type="scientific">Hymenobacter sublimis</name>
    <dbReference type="NCBI Taxonomy" id="2933777"/>
    <lineage>
        <taxon>Bacteria</taxon>
        <taxon>Pseudomonadati</taxon>
        <taxon>Bacteroidota</taxon>
        <taxon>Cytophagia</taxon>
        <taxon>Cytophagales</taxon>
        <taxon>Hymenobacteraceae</taxon>
        <taxon>Hymenobacter</taxon>
    </lineage>
</organism>
<dbReference type="PANTHER" id="PTHR14097">
    <property type="entry name" value="OXIDOREDUCTASE HTATIP2"/>
    <property type="match status" value="1"/>
</dbReference>
<dbReference type="Gene3D" id="3.40.50.720">
    <property type="entry name" value="NAD(P)-binding Rossmann-like Domain"/>
    <property type="match status" value="1"/>
</dbReference>
<proteinExistence type="predicted"/>
<sequence>MRTALLIGATGLVGDHLLRQLLLDNRFDQLKVFVRRPTGYQNPKLEEHLVDFDQPQTWRELLTGDVLFSTLGTTLRQAGSQEAQYKVDYTYQYRTAQAAAANGVATFVLVSSAGADADSFVFYNRMKGELERDIKRLPFHRIRILQPGVLAGGRAQVRLGEKLGLVLASVVGAVPALRAYRPVHARIVAQAMINAALDETPGISTDTLEGVFTRAGQPA</sequence>
<reference evidence="2 3" key="1">
    <citation type="submission" date="2022-04" db="EMBL/GenBank/DDBJ databases">
        <title>Hymenobacter sp. isolated from the air.</title>
        <authorList>
            <person name="Won M."/>
            <person name="Lee C.-M."/>
            <person name="Woen H.-Y."/>
            <person name="Kwon S.-W."/>
        </authorList>
    </citation>
    <scope>NUCLEOTIDE SEQUENCE [LARGE SCALE GENOMIC DNA]</scope>
    <source>
        <strain evidence="3">5516 S-25</strain>
    </source>
</reference>
<dbReference type="SUPFAM" id="SSF51735">
    <property type="entry name" value="NAD(P)-binding Rossmann-fold domains"/>
    <property type="match status" value="1"/>
</dbReference>